<evidence type="ECO:0000256" key="7">
    <source>
        <dbReference type="ARBA" id="ARBA00023136"/>
    </source>
</evidence>
<keyword evidence="12" id="KW-1185">Reference proteome</keyword>
<comment type="subcellular location">
    <subcellularLocation>
        <location evidence="1">Membrane</location>
        <topology evidence="1">Multi-pass membrane protein</topology>
    </subcellularLocation>
</comment>
<gene>
    <name evidence="11" type="ORF">ZOSMA_114G00050</name>
</gene>
<dbReference type="GO" id="GO:1902600">
    <property type="term" value="P:proton transmembrane transport"/>
    <property type="evidence" value="ECO:0000318"/>
    <property type="project" value="GO_Central"/>
</dbReference>
<dbReference type="GO" id="GO:0071805">
    <property type="term" value="P:potassium ion transmembrane transport"/>
    <property type="evidence" value="ECO:0000318"/>
    <property type="project" value="GO_Central"/>
</dbReference>
<evidence type="ECO:0000256" key="6">
    <source>
        <dbReference type="ARBA" id="ARBA00023065"/>
    </source>
</evidence>
<accession>A0A0K9Q2B2</accession>
<evidence type="ECO:0000256" key="9">
    <source>
        <dbReference type="SAM" id="MobiDB-lite"/>
    </source>
</evidence>
<dbReference type="PANTHER" id="PTHR33650">
    <property type="entry name" value="CHLOROPLAST ENVELOPE MEMBRANE PROTEIN-RELATED"/>
    <property type="match status" value="1"/>
</dbReference>
<comment type="caution">
    <text evidence="11">The sequence shown here is derived from an EMBL/GenBank/DDBJ whole genome shotgun (WGS) entry which is preliminary data.</text>
</comment>
<keyword evidence="5 10" id="KW-1133">Transmembrane helix</keyword>
<evidence type="ECO:0000256" key="4">
    <source>
        <dbReference type="ARBA" id="ARBA00022781"/>
    </source>
</evidence>
<evidence type="ECO:0000256" key="5">
    <source>
        <dbReference type="ARBA" id="ARBA00022989"/>
    </source>
</evidence>
<name>A0A0K9Q2B2_ZOSMR</name>
<comment type="similarity">
    <text evidence="8">Belongs to the CemA family.</text>
</comment>
<dbReference type="EMBL" id="LFYR01000167">
    <property type="protein sequence ID" value="KMZ75408.1"/>
    <property type="molecule type" value="Genomic_DNA"/>
</dbReference>
<dbReference type="AlphaFoldDB" id="A0A0K9Q2B2"/>
<dbReference type="Proteomes" id="UP000036987">
    <property type="component" value="Unassembled WGS sequence"/>
</dbReference>
<reference evidence="12" key="1">
    <citation type="journal article" date="2016" name="Nature">
        <title>The genome of the seagrass Zostera marina reveals angiosperm adaptation to the sea.</title>
        <authorList>
            <person name="Olsen J.L."/>
            <person name="Rouze P."/>
            <person name="Verhelst B."/>
            <person name="Lin Y.-C."/>
            <person name="Bayer T."/>
            <person name="Collen J."/>
            <person name="Dattolo E."/>
            <person name="De Paoli E."/>
            <person name="Dittami S."/>
            <person name="Maumus F."/>
            <person name="Michel G."/>
            <person name="Kersting A."/>
            <person name="Lauritano C."/>
            <person name="Lohaus R."/>
            <person name="Toepel M."/>
            <person name="Tonon T."/>
            <person name="Vanneste K."/>
            <person name="Amirebrahimi M."/>
            <person name="Brakel J."/>
            <person name="Bostroem C."/>
            <person name="Chovatia M."/>
            <person name="Grimwood J."/>
            <person name="Jenkins J.W."/>
            <person name="Jueterbock A."/>
            <person name="Mraz A."/>
            <person name="Stam W.T."/>
            <person name="Tice H."/>
            <person name="Bornberg-Bauer E."/>
            <person name="Green P.J."/>
            <person name="Pearson G.A."/>
            <person name="Procaccini G."/>
            <person name="Duarte C.M."/>
            <person name="Schmutz J."/>
            <person name="Reusch T.B.H."/>
            <person name="Van de Peer Y."/>
        </authorList>
    </citation>
    <scope>NUCLEOTIDE SEQUENCE [LARGE SCALE GENOMIC DNA]</scope>
    <source>
        <strain evidence="12">cv. Finnish</strain>
    </source>
</reference>
<proteinExistence type="inferred from homology"/>
<keyword evidence="6" id="KW-0406">Ion transport</keyword>
<evidence type="ECO:0000256" key="3">
    <source>
        <dbReference type="ARBA" id="ARBA00022692"/>
    </source>
</evidence>
<evidence type="ECO:0000313" key="12">
    <source>
        <dbReference type="Proteomes" id="UP000036987"/>
    </source>
</evidence>
<keyword evidence="2" id="KW-0813">Transport</keyword>
<feature type="transmembrane region" description="Helical" evidence="10">
    <location>
        <begin position="224"/>
        <end position="248"/>
    </location>
</feature>
<dbReference type="InterPro" id="IPR004282">
    <property type="entry name" value="CemA"/>
</dbReference>
<evidence type="ECO:0000256" key="10">
    <source>
        <dbReference type="SAM" id="Phobius"/>
    </source>
</evidence>
<evidence type="ECO:0000256" key="1">
    <source>
        <dbReference type="ARBA" id="ARBA00004141"/>
    </source>
</evidence>
<dbReference type="GO" id="GO:0031969">
    <property type="term" value="C:chloroplast membrane"/>
    <property type="evidence" value="ECO:0000318"/>
    <property type="project" value="GO_Central"/>
</dbReference>
<evidence type="ECO:0000256" key="8">
    <source>
        <dbReference type="ARBA" id="ARBA00043980"/>
    </source>
</evidence>
<dbReference type="Pfam" id="PF03040">
    <property type="entry name" value="CemA"/>
    <property type="match status" value="1"/>
</dbReference>
<evidence type="ECO:0000256" key="2">
    <source>
        <dbReference type="ARBA" id="ARBA00022448"/>
    </source>
</evidence>
<sequence>MFLMTSLTAVCGNSVQLGGEQLQQLLIRKKTSFCCVGLLTSHLRLRRLQAWHVPNANNGGGKGGEIRSGKKTPWWKQFLFDDDEDDEWLSMEEDGLIDDEEEEKEEDGMAIEERKFETWRRRAEAISELRVAQEDARNGDSRNWEDWLESSSSSNAPPADNNGYWDEVGGGNDGGGDEDEDRYEMFPDTRLVNTARDLLLRTYDDELLFEDRVFRYASRNSAKFLGFLVIVPWIVDFVVHDFVVMPFLDRYVKTVPLATEFFDVKRDQKLQMIKALKSEKARYQFEVEIGKSPPLSDDEVWVEMRHKAIEMRDEWRLENRNAFANILSDMVYGITLFLLVYFNQSRVALLKFTGYKLLNNVTETGKAFLIILITDIFLGYHSASGWEALLETILERYGLEVDQAAITIFICIIPVVIDACVKLWLFKFLPKVSPNVTNIFKEMKRH</sequence>
<dbReference type="GO" id="GO:0051453">
    <property type="term" value="P:regulation of intracellular pH"/>
    <property type="evidence" value="ECO:0000318"/>
    <property type="project" value="GO_Central"/>
</dbReference>
<keyword evidence="3 10" id="KW-0812">Transmembrane</keyword>
<feature type="region of interest" description="Disordered" evidence="9">
    <location>
        <begin position="133"/>
        <end position="181"/>
    </location>
</feature>
<keyword evidence="7 10" id="KW-0472">Membrane</keyword>
<feature type="transmembrane region" description="Helical" evidence="10">
    <location>
        <begin position="364"/>
        <end position="383"/>
    </location>
</feature>
<dbReference type="STRING" id="29655.A0A0K9Q2B2"/>
<dbReference type="OrthoDB" id="1748043at2759"/>
<feature type="compositionally biased region" description="Basic and acidic residues" evidence="9">
    <location>
        <begin position="133"/>
        <end position="145"/>
    </location>
</feature>
<protein>
    <submittedName>
        <fullName evidence="11">Chloroplast envelope membrane protein</fullName>
    </submittedName>
</protein>
<dbReference type="GO" id="GO:0015386">
    <property type="term" value="F:potassium:proton antiporter activity"/>
    <property type="evidence" value="ECO:0000318"/>
    <property type="project" value="GO_Central"/>
</dbReference>
<evidence type="ECO:0000313" key="11">
    <source>
        <dbReference type="EMBL" id="KMZ75408.1"/>
    </source>
</evidence>
<feature type="transmembrane region" description="Helical" evidence="10">
    <location>
        <begin position="403"/>
        <end position="425"/>
    </location>
</feature>
<feature type="transmembrane region" description="Helical" evidence="10">
    <location>
        <begin position="322"/>
        <end position="343"/>
    </location>
</feature>
<dbReference type="OMA" id="FLAHDYV"/>
<keyword evidence="4" id="KW-0375">Hydrogen ion transport</keyword>
<organism evidence="11 12">
    <name type="scientific">Zostera marina</name>
    <name type="common">Eelgrass</name>
    <dbReference type="NCBI Taxonomy" id="29655"/>
    <lineage>
        <taxon>Eukaryota</taxon>
        <taxon>Viridiplantae</taxon>
        <taxon>Streptophyta</taxon>
        <taxon>Embryophyta</taxon>
        <taxon>Tracheophyta</taxon>
        <taxon>Spermatophyta</taxon>
        <taxon>Magnoliopsida</taxon>
        <taxon>Liliopsida</taxon>
        <taxon>Zosteraceae</taxon>
        <taxon>Zostera</taxon>
    </lineage>
</organism>
<dbReference type="PANTHER" id="PTHR33650:SF1">
    <property type="entry name" value="CHLOROPLAST ENVELOPE MEMBRANE PROTEIN"/>
    <property type="match status" value="1"/>
</dbReference>